<evidence type="ECO:0000313" key="3">
    <source>
        <dbReference type="Proteomes" id="UP000032120"/>
    </source>
</evidence>
<dbReference type="AlphaFoldDB" id="A0A0D0H2D2"/>
<comment type="caution">
    <text evidence="2">The sequence shown here is derived from an EMBL/GenBank/DDBJ whole genome shotgun (WGS) entry which is preliminary data.</text>
</comment>
<feature type="region of interest" description="Disordered" evidence="1">
    <location>
        <begin position="26"/>
        <end position="46"/>
    </location>
</feature>
<evidence type="ECO:0008006" key="4">
    <source>
        <dbReference type="Google" id="ProtNLM"/>
    </source>
</evidence>
<keyword evidence="3" id="KW-1185">Reference proteome</keyword>
<dbReference type="Proteomes" id="UP000032120">
    <property type="component" value="Unassembled WGS sequence"/>
</dbReference>
<accession>A0A0D0H2D2</accession>
<name>A0A0D0H2D2_9MICO</name>
<dbReference type="EMBL" id="JXSQ01000048">
    <property type="protein sequence ID" value="KIP51300.1"/>
    <property type="molecule type" value="Genomic_DNA"/>
</dbReference>
<evidence type="ECO:0000313" key="2">
    <source>
        <dbReference type="EMBL" id="KIP51300.1"/>
    </source>
</evidence>
<dbReference type="PANTHER" id="PTHR36456:SF1">
    <property type="entry name" value="UPF0232 PROTEIN SCO3875"/>
    <property type="match status" value="1"/>
</dbReference>
<organism evidence="2 3">
    <name type="scientific">Leucobacter komagatae</name>
    <dbReference type="NCBI Taxonomy" id="55969"/>
    <lineage>
        <taxon>Bacteria</taxon>
        <taxon>Bacillati</taxon>
        <taxon>Actinomycetota</taxon>
        <taxon>Actinomycetes</taxon>
        <taxon>Micrococcales</taxon>
        <taxon>Microbacteriaceae</taxon>
        <taxon>Leucobacter</taxon>
    </lineage>
</organism>
<gene>
    <name evidence="2" type="ORF">SD72_16260</name>
</gene>
<evidence type="ECO:0000256" key="1">
    <source>
        <dbReference type="SAM" id="MobiDB-lite"/>
    </source>
</evidence>
<dbReference type="PANTHER" id="PTHR36456">
    <property type="entry name" value="UPF0232 PROTEIN SCO3875"/>
    <property type="match status" value="1"/>
</dbReference>
<dbReference type="Pfam" id="PF05258">
    <property type="entry name" value="DciA"/>
    <property type="match status" value="1"/>
</dbReference>
<reference evidence="2 3" key="1">
    <citation type="submission" date="2015-01" db="EMBL/GenBank/DDBJ databases">
        <title>Draft genome sequence of Leucobacter komagatae strain VKM ST2845.</title>
        <authorList>
            <person name="Karlyshev A.V."/>
            <person name="Kudryashova E.B."/>
        </authorList>
    </citation>
    <scope>NUCLEOTIDE SEQUENCE [LARGE SCALE GENOMIC DNA]</scope>
    <source>
        <strain evidence="2 3">VKM ST2845</strain>
    </source>
</reference>
<sequence length="162" mass="18236">MLSEAGESFATASYLRAKSVWRGKLQRKKRRRDGEEGLSRPFGTGRDPKDLGSVLASVVMDMGWSSELEQARIIEEWPGFVGEATAEHTTVTGIRDGVLEIQCDSTTWATELRRLRAEMLTRLLNEYPDSEIRDMRFRAPGAPSWRHGPRVVPGRGPRDTYG</sequence>
<proteinExistence type="predicted"/>
<feature type="region of interest" description="Disordered" evidence="1">
    <location>
        <begin position="143"/>
        <end position="162"/>
    </location>
</feature>
<dbReference type="InterPro" id="IPR007922">
    <property type="entry name" value="DciA-like"/>
</dbReference>
<protein>
    <recommendedName>
        <fullName evidence="4">Nucleic acid-binding Zn ribbon protein</fullName>
    </recommendedName>
</protein>